<dbReference type="Proteomes" id="UP000005632">
    <property type="component" value="Chromosome"/>
</dbReference>
<dbReference type="PANTHER" id="PTHR39210:SF1">
    <property type="entry name" value="HEPARIN-SULFATE LYASE"/>
    <property type="match status" value="1"/>
</dbReference>
<keyword evidence="8" id="KW-1185">Reference proteome</keyword>
<sequence length="674" mass="78036">MSEIEDFLDRIDLKRDEFIEAKALLEQGNQKEAASAILNHFRTRKEPLYLFSKDEAGSCLDPLVLKEAEDTLNKYIYGHQFGNMIDWHFNPTENTSRDNEWSWSLYRTIYWQPLVRAYAQTKDEKYVREFVAQMRSFALAWPVEPFMEDSTFETKFKFPGHAWRTIETGMRIYTNWLACFEVFRSSSAFDDESLMIFLDLIHDHAEFLMTHYSNHNRSSNWLSMECSALFQCGIFFPEFSKATSWFKTGYQRVMHEVLYCFDNDGVHMERTPIYHMVASIAFLQAYRMCVLNTIEVAPYMLSILERTAEYVMTLVKPDLSTPMFGDADRDDLTTSRSDTSLYEGMNLSFDPEDLNELRSYFKIMHTLTGRKDFLYVATCRKEGEAPAILAKRFDAGIYLMRSGYGADDSYALLHGVWLERGERSTHSHNDQGHLELMVKGEDILIDCGRYIYNSSCWKDWRAYFTGVASHNTIAVDNHIMGTVSGVERVRGVRTLVNKFEKKDDFWIMDISHNGYAFMEDSLFHRRRFVRLPNDIYILEDELTGPGKENHDIRLYFNFAPGTLQQESRTGYRYTTQKGTEHGFSVFCSDPDSLNRQLEGSEDPKGGWVSYGYPNRQPTPQLCICSHKTAPLRFVTIIAPYAVQGEVELSSVQAHVRIAGYSVSFGQEIAIGKDK</sequence>
<organism evidence="7 8">
    <name type="scientific">Sphaerochaeta pleomorpha (strain ATCC BAA-1885 / DSM 22778 / Grapes)</name>
    <dbReference type="NCBI Taxonomy" id="158190"/>
    <lineage>
        <taxon>Bacteria</taxon>
        <taxon>Pseudomonadati</taxon>
        <taxon>Spirochaetota</taxon>
        <taxon>Spirochaetia</taxon>
        <taxon>Spirochaetales</taxon>
        <taxon>Sphaerochaetaceae</taxon>
        <taxon>Sphaerochaeta</taxon>
    </lineage>
</organism>
<dbReference type="Pfam" id="PF16889">
    <property type="entry name" value="Hepar_II_III_N"/>
    <property type="match status" value="1"/>
</dbReference>
<dbReference type="InterPro" id="IPR008929">
    <property type="entry name" value="Chondroitin_lyas"/>
</dbReference>
<dbReference type="RefSeq" id="WP_014270435.1">
    <property type="nucleotide sequence ID" value="NC_016633.1"/>
</dbReference>
<evidence type="ECO:0000256" key="1">
    <source>
        <dbReference type="ARBA" id="ARBA00004418"/>
    </source>
</evidence>
<feature type="domain" description="Heparinase II/III-like C-terminal" evidence="5">
    <location>
        <begin position="394"/>
        <end position="627"/>
    </location>
</feature>
<proteinExistence type="predicted"/>
<gene>
    <name evidence="7" type="ordered locus">SpiGrapes_1796</name>
</gene>
<comment type="subcellular location">
    <subcellularLocation>
        <location evidence="1">Periplasm</location>
    </subcellularLocation>
</comment>
<evidence type="ECO:0000259" key="5">
    <source>
        <dbReference type="Pfam" id="PF07940"/>
    </source>
</evidence>
<dbReference type="OrthoDB" id="7335480at2"/>
<dbReference type="GO" id="GO:0016829">
    <property type="term" value="F:lyase activity"/>
    <property type="evidence" value="ECO:0007669"/>
    <property type="project" value="UniProtKB-KW"/>
</dbReference>
<dbReference type="Gene3D" id="2.70.98.70">
    <property type="match status" value="1"/>
</dbReference>
<evidence type="ECO:0000259" key="6">
    <source>
        <dbReference type="Pfam" id="PF16889"/>
    </source>
</evidence>
<name>G8QXM9_SPHPG</name>
<dbReference type="GO" id="GO:0042597">
    <property type="term" value="C:periplasmic space"/>
    <property type="evidence" value="ECO:0007669"/>
    <property type="project" value="UniProtKB-SubCell"/>
</dbReference>
<dbReference type="eggNOG" id="COG5434">
    <property type="taxonomic scope" value="Bacteria"/>
</dbReference>
<evidence type="ECO:0000256" key="3">
    <source>
        <dbReference type="ARBA" id="ARBA00022764"/>
    </source>
</evidence>
<dbReference type="AlphaFoldDB" id="G8QXM9"/>
<dbReference type="InterPro" id="IPR031680">
    <property type="entry name" value="Hepar_II_III_N"/>
</dbReference>
<keyword evidence="4" id="KW-0456">Lyase</keyword>
<dbReference type="KEGG" id="sgp:SpiGrapes_1796"/>
<dbReference type="Pfam" id="PF07940">
    <property type="entry name" value="Hepar_II_III_C"/>
    <property type="match status" value="1"/>
</dbReference>
<dbReference type="STRING" id="158190.SpiGrapes_1796"/>
<keyword evidence="3" id="KW-0574">Periplasm</keyword>
<evidence type="ECO:0000256" key="2">
    <source>
        <dbReference type="ARBA" id="ARBA00022729"/>
    </source>
</evidence>
<dbReference type="EMBL" id="CP003155">
    <property type="protein sequence ID" value="AEV29592.1"/>
    <property type="molecule type" value="Genomic_DNA"/>
</dbReference>
<protein>
    <submittedName>
        <fullName evidence="7">Heparinase II/III-like protein</fullName>
    </submittedName>
</protein>
<feature type="domain" description="Heparin-sulfate lyase N-terminal" evidence="6">
    <location>
        <begin position="9"/>
        <end position="331"/>
    </location>
</feature>
<keyword evidence="2" id="KW-0732">Signal</keyword>
<dbReference type="Gene3D" id="1.50.10.100">
    <property type="entry name" value="Chondroitin AC/alginate lyase"/>
    <property type="match status" value="1"/>
</dbReference>
<evidence type="ECO:0000313" key="7">
    <source>
        <dbReference type="EMBL" id="AEV29592.1"/>
    </source>
</evidence>
<dbReference type="PANTHER" id="PTHR39210">
    <property type="entry name" value="HEPARIN-SULFATE LYASE"/>
    <property type="match status" value="1"/>
</dbReference>
<dbReference type="SUPFAM" id="SSF48230">
    <property type="entry name" value="Chondroitin AC/alginate lyase"/>
    <property type="match status" value="1"/>
</dbReference>
<reference evidence="7 8" key="1">
    <citation type="submission" date="2011-11" db="EMBL/GenBank/DDBJ databases">
        <title>Complete sequence of Spirochaeta sp. grapes.</title>
        <authorList>
            <consortium name="US DOE Joint Genome Institute"/>
            <person name="Lucas S."/>
            <person name="Han J."/>
            <person name="Lapidus A."/>
            <person name="Cheng J.-F."/>
            <person name="Goodwin L."/>
            <person name="Pitluck S."/>
            <person name="Peters L."/>
            <person name="Ovchinnikova G."/>
            <person name="Munk A.C."/>
            <person name="Detter J.C."/>
            <person name="Han C."/>
            <person name="Tapia R."/>
            <person name="Land M."/>
            <person name="Hauser L."/>
            <person name="Kyrpides N."/>
            <person name="Ivanova N."/>
            <person name="Pagani I."/>
            <person name="Ritalahtilisa K."/>
            <person name="Loeffler F."/>
            <person name="Woyke T."/>
        </authorList>
    </citation>
    <scope>NUCLEOTIDE SEQUENCE [LARGE SCALE GENOMIC DNA]</scope>
    <source>
        <strain evidence="8">ATCC BAA-1885 / DSM 22778 / Grapes</strain>
    </source>
</reference>
<dbReference type="HOGENOM" id="CLU_022012_0_0_12"/>
<accession>G8QXM9</accession>
<evidence type="ECO:0000313" key="8">
    <source>
        <dbReference type="Proteomes" id="UP000005632"/>
    </source>
</evidence>
<dbReference type="InterPro" id="IPR012480">
    <property type="entry name" value="Hepar_II_III_C"/>
</dbReference>
<evidence type="ECO:0000256" key="4">
    <source>
        <dbReference type="ARBA" id="ARBA00023239"/>
    </source>
</evidence>